<keyword evidence="6" id="KW-0813">Transport</keyword>
<feature type="compositionally biased region" description="Low complexity" evidence="10">
    <location>
        <begin position="169"/>
        <end position="178"/>
    </location>
</feature>
<evidence type="ECO:0000256" key="5">
    <source>
        <dbReference type="ARBA" id="ARBA00017036"/>
    </source>
</evidence>
<evidence type="ECO:0000256" key="3">
    <source>
        <dbReference type="ARBA" id="ARBA00004496"/>
    </source>
</evidence>
<evidence type="ECO:0000259" key="11">
    <source>
        <dbReference type="Pfam" id="PF08574"/>
    </source>
</evidence>
<evidence type="ECO:0000256" key="6">
    <source>
        <dbReference type="ARBA" id="ARBA00022448"/>
    </source>
</evidence>
<dbReference type="Pfam" id="PF08574">
    <property type="entry name" value="Iwr1"/>
    <property type="match status" value="1"/>
</dbReference>
<accession>C1MPD3</accession>
<feature type="compositionally biased region" description="Acidic residues" evidence="10">
    <location>
        <begin position="329"/>
        <end position="340"/>
    </location>
</feature>
<comment type="function">
    <text evidence="1">Directs RNA polymerase II nuclear import.</text>
</comment>
<feature type="compositionally biased region" description="Basic and acidic residues" evidence="10">
    <location>
        <begin position="111"/>
        <end position="122"/>
    </location>
</feature>
<feature type="region of interest" description="Disordered" evidence="10">
    <location>
        <begin position="138"/>
        <end position="178"/>
    </location>
</feature>
<gene>
    <name evidence="12" type="ORF">MICPUCDRAFT_56235</name>
</gene>
<keyword evidence="7" id="KW-0963">Cytoplasm</keyword>
<proteinExistence type="inferred from homology"/>
<dbReference type="GeneID" id="9682703"/>
<dbReference type="OMA" id="KWAPREA"/>
<evidence type="ECO:0000256" key="10">
    <source>
        <dbReference type="SAM" id="MobiDB-lite"/>
    </source>
</evidence>
<dbReference type="GO" id="GO:0005737">
    <property type="term" value="C:cytoplasm"/>
    <property type="evidence" value="ECO:0007669"/>
    <property type="project" value="UniProtKB-SubCell"/>
</dbReference>
<evidence type="ECO:0000256" key="8">
    <source>
        <dbReference type="ARBA" id="ARBA00022927"/>
    </source>
</evidence>
<feature type="region of interest" description="Disordered" evidence="10">
    <location>
        <begin position="259"/>
        <end position="360"/>
    </location>
</feature>
<dbReference type="PANTHER" id="PTHR31196">
    <property type="entry name" value="RNA POLYMERASE II NUCLEAR LOCALIZATION PROTEIN SLC7A6OS-RELATED"/>
    <property type="match status" value="1"/>
</dbReference>
<evidence type="ECO:0000256" key="4">
    <source>
        <dbReference type="ARBA" id="ARBA00010218"/>
    </source>
</evidence>
<comment type="similarity">
    <text evidence="4">Belongs to the IWR1/SLC7A6OS family.</text>
</comment>
<dbReference type="GO" id="GO:0005634">
    <property type="term" value="C:nucleus"/>
    <property type="evidence" value="ECO:0007669"/>
    <property type="project" value="UniProtKB-SubCell"/>
</dbReference>
<evidence type="ECO:0000256" key="7">
    <source>
        <dbReference type="ARBA" id="ARBA00022490"/>
    </source>
</evidence>
<dbReference type="RefSeq" id="XP_003056802.1">
    <property type="nucleotide sequence ID" value="XM_003056756.1"/>
</dbReference>
<reference evidence="12 13" key="1">
    <citation type="journal article" date="2009" name="Science">
        <title>Green evolution and dynamic adaptations revealed by genomes of the marine picoeukaryotes Micromonas.</title>
        <authorList>
            <person name="Worden A.Z."/>
            <person name="Lee J.H."/>
            <person name="Mock T."/>
            <person name="Rouze P."/>
            <person name="Simmons M.P."/>
            <person name="Aerts A.L."/>
            <person name="Allen A.E."/>
            <person name="Cuvelier M.L."/>
            <person name="Derelle E."/>
            <person name="Everett M.V."/>
            <person name="Foulon E."/>
            <person name="Grimwood J."/>
            <person name="Gundlach H."/>
            <person name="Henrissat B."/>
            <person name="Napoli C."/>
            <person name="McDonald S.M."/>
            <person name="Parker M.S."/>
            <person name="Rombauts S."/>
            <person name="Salamov A."/>
            <person name="Von Dassow P."/>
            <person name="Badger J.H."/>
            <person name="Coutinho P.M."/>
            <person name="Demir E."/>
            <person name="Dubchak I."/>
            <person name="Gentemann C."/>
            <person name="Eikrem W."/>
            <person name="Gready J.E."/>
            <person name="John U."/>
            <person name="Lanier W."/>
            <person name="Lindquist E.A."/>
            <person name="Lucas S."/>
            <person name="Mayer K.F."/>
            <person name="Moreau H."/>
            <person name="Not F."/>
            <person name="Otillar R."/>
            <person name="Panaud O."/>
            <person name="Pangilinan J."/>
            <person name="Paulsen I."/>
            <person name="Piegu B."/>
            <person name="Poliakov A."/>
            <person name="Robbens S."/>
            <person name="Schmutz J."/>
            <person name="Toulza E."/>
            <person name="Wyss T."/>
            <person name="Zelensky A."/>
            <person name="Zhou K."/>
            <person name="Armbrust E.V."/>
            <person name="Bhattacharya D."/>
            <person name="Goodenough U.W."/>
            <person name="Van de Peer Y."/>
            <person name="Grigoriev I.V."/>
        </authorList>
    </citation>
    <scope>NUCLEOTIDE SEQUENCE [LARGE SCALE GENOMIC DNA]</scope>
    <source>
        <strain evidence="12 13">CCMP1545</strain>
    </source>
</reference>
<comment type="subcellular location">
    <subcellularLocation>
        <location evidence="3">Cytoplasm</location>
    </subcellularLocation>
    <subcellularLocation>
        <location evidence="2">Nucleus</location>
    </subcellularLocation>
</comment>
<keyword evidence="13" id="KW-1185">Reference proteome</keyword>
<feature type="compositionally biased region" description="Acidic residues" evidence="10">
    <location>
        <begin position="263"/>
        <end position="275"/>
    </location>
</feature>
<feature type="region of interest" description="Disordered" evidence="10">
    <location>
        <begin position="53"/>
        <end position="122"/>
    </location>
</feature>
<dbReference type="Proteomes" id="UP000001876">
    <property type="component" value="Unassembled WGS sequence"/>
</dbReference>
<evidence type="ECO:0000313" key="13">
    <source>
        <dbReference type="Proteomes" id="UP000001876"/>
    </source>
</evidence>
<dbReference type="PANTHER" id="PTHR31196:SF2">
    <property type="entry name" value="RNA POLYMERASE II NUCLEAR LOCALIZATION PROTEIN SLC7A6OS-RELATED"/>
    <property type="match status" value="1"/>
</dbReference>
<sequence length="360" mass="38738">MTARLPVVVRVKRKRELEPADTLVIEAEEGHASKRRARDAALAADLDEALSGAFGDADAGASSDAVGDAPGVSAATASSRVAASRRDPRERPSRRRFQRVQTTLSASDANEDGRVRELVHGATSRKRDFRMYDLECTARETPDARSGDSGNDGARRPMGRKWAPREADAPAPGTDDAGLDASTLMCDYMPMVKEYLESTQGSAAAAAAARPATDDDYVYDVYVQVDDDDETDDSATKVWSDAEDVVYVGGSDTELFFDVMDGLVDDGPDDDVDSEDSNREDAPFADYPSSRTSSDDERAWSDDDGGGYGAQGRRMRADDGWGVGGGYDSYDEIAGGDDDGEGMRQTAYDPDVEDDDLLDD</sequence>
<dbReference type="InterPro" id="IPR013883">
    <property type="entry name" value="TF_Iwr1_dom"/>
</dbReference>
<dbReference type="InterPro" id="IPR040218">
    <property type="entry name" value="SLC7A6OS"/>
</dbReference>
<protein>
    <recommendedName>
        <fullName evidence="5">Probable RNA polymerase II nuclear localization protein SLC7A6OS</fullName>
    </recommendedName>
</protein>
<feature type="domain" description="Transcription factor Iwr1" evidence="11">
    <location>
        <begin position="215"/>
        <end position="289"/>
    </location>
</feature>
<dbReference type="GO" id="GO:0015031">
    <property type="term" value="P:protein transport"/>
    <property type="evidence" value="ECO:0007669"/>
    <property type="project" value="UniProtKB-KW"/>
</dbReference>
<dbReference type="KEGG" id="mpp:MICPUCDRAFT_56235"/>
<name>C1MPD3_MICPC</name>
<evidence type="ECO:0000256" key="2">
    <source>
        <dbReference type="ARBA" id="ARBA00004123"/>
    </source>
</evidence>
<feature type="compositionally biased region" description="Low complexity" evidence="10">
    <location>
        <begin position="53"/>
        <end position="82"/>
    </location>
</feature>
<keyword evidence="8" id="KW-0653">Protein transport</keyword>
<dbReference type="AlphaFoldDB" id="C1MPD3"/>
<evidence type="ECO:0000256" key="9">
    <source>
        <dbReference type="ARBA" id="ARBA00023242"/>
    </source>
</evidence>
<organism evidence="13">
    <name type="scientific">Micromonas pusilla (strain CCMP1545)</name>
    <name type="common">Picoplanktonic green alga</name>
    <dbReference type="NCBI Taxonomy" id="564608"/>
    <lineage>
        <taxon>Eukaryota</taxon>
        <taxon>Viridiplantae</taxon>
        <taxon>Chlorophyta</taxon>
        <taxon>Mamiellophyceae</taxon>
        <taxon>Mamiellales</taxon>
        <taxon>Mamiellaceae</taxon>
        <taxon>Micromonas</taxon>
    </lineage>
</organism>
<evidence type="ECO:0000256" key="1">
    <source>
        <dbReference type="ARBA" id="ARBA00003202"/>
    </source>
</evidence>
<feature type="compositionally biased region" description="Acidic residues" evidence="10">
    <location>
        <begin position="350"/>
        <end position="360"/>
    </location>
</feature>
<evidence type="ECO:0000313" key="12">
    <source>
        <dbReference type="EMBL" id="EEH58447.1"/>
    </source>
</evidence>
<keyword evidence="9" id="KW-0539">Nucleus</keyword>
<dbReference type="EMBL" id="GG663737">
    <property type="protein sequence ID" value="EEH58447.1"/>
    <property type="molecule type" value="Genomic_DNA"/>
</dbReference>